<reference evidence="7" key="1">
    <citation type="journal article" date="2021" name="PeerJ">
        <title>Extensive microbial diversity within the chicken gut microbiome revealed by metagenomics and culture.</title>
        <authorList>
            <person name="Gilroy R."/>
            <person name="Ravi A."/>
            <person name="Getino M."/>
            <person name="Pursley I."/>
            <person name="Horton D.L."/>
            <person name="Alikhan N.F."/>
            <person name="Baker D."/>
            <person name="Gharbi K."/>
            <person name="Hall N."/>
            <person name="Watson M."/>
            <person name="Adriaenssens E.M."/>
            <person name="Foster-Nyarko E."/>
            <person name="Jarju S."/>
            <person name="Secka A."/>
            <person name="Antonio M."/>
            <person name="Oren A."/>
            <person name="Chaudhuri R.R."/>
            <person name="La Ragione R."/>
            <person name="Hildebrand F."/>
            <person name="Pallen M.J."/>
        </authorList>
    </citation>
    <scope>NUCLEOTIDE SEQUENCE</scope>
    <source>
        <strain evidence="7">2189</strain>
    </source>
</reference>
<comment type="subcellular location">
    <subcellularLocation>
        <location evidence="1">Cytoplasm</location>
    </subcellularLocation>
</comment>
<dbReference type="Gene3D" id="1.10.10.10">
    <property type="entry name" value="Winged helix-like DNA-binding domain superfamily/Winged helix DNA-binding domain"/>
    <property type="match status" value="1"/>
</dbReference>
<keyword evidence="4" id="KW-0238">DNA-binding</keyword>
<evidence type="ECO:0000256" key="1">
    <source>
        <dbReference type="ARBA" id="ARBA00004496"/>
    </source>
</evidence>
<dbReference type="FunFam" id="1.10.10.10:FF:000163">
    <property type="entry name" value="MarR family transcriptional regulator"/>
    <property type="match status" value="1"/>
</dbReference>
<gene>
    <name evidence="7" type="ORF">H9851_06030</name>
</gene>
<dbReference type="GO" id="GO:0005737">
    <property type="term" value="C:cytoplasm"/>
    <property type="evidence" value="ECO:0007669"/>
    <property type="project" value="UniProtKB-SubCell"/>
</dbReference>
<dbReference type="GO" id="GO:0003677">
    <property type="term" value="F:DNA binding"/>
    <property type="evidence" value="ECO:0007669"/>
    <property type="project" value="UniProtKB-KW"/>
</dbReference>
<sequence>MSDDILNLDNEMTFALYACSKGLIQKYSPVLERLGLTYTSYLAMLALWEHDRVSISELGKKLYLDSGTLTPLLKKMERQGLIVRERSGEDERVVYISLTEAGRRLRDRAERMISALKSSLPENNTLAEALKKLLPYLYGI</sequence>
<keyword evidence="3" id="KW-0805">Transcription regulation</keyword>
<dbReference type="SMART" id="SM00347">
    <property type="entry name" value="HTH_MARR"/>
    <property type="match status" value="1"/>
</dbReference>
<comment type="caution">
    <text evidence="7">The sequence shown here is derived from an EMBL/GenBank/DDBJ whole genome shotgun (WGS) entry which is preliminary data.</text>
</comment>
<proteinExistence type="predicted"/>
<evidence type="ECO:0000256" key="5">
    <source>
        <dbReference type="ARBA" id="ARBA00023163"/>
    </source>
</evidence>
<keyword evidence="2" id="KW-0963">Cytoplasm</keyword>
<organism evidence="7 8">
    <name type="scientific">Candidatus Borkfalkia faecavium</name>
    <dbReference type="NCBI Taxonomy" id="2838508"/>
    <lineage>
        <taxon>Bacteria</taxon>
        <taxon>Bacillati</taxon>
        <taxon>Bacillota</taxon>
        <taxon>Clostridia</taxon>
        <taxon>Christensenellales</taxon>
        <taxon>Christensenellaceae</taxon>
        <taxon>Candidatus Borkfalkia</taxon>
    </lineage>
</organism>
<dbReference type="PANTHER" id="PTHR33164">
    <property type="entry name" value="TRANSCRIPTIONAL REGULATOR, MARR FAMILY"/>
    <property type="match status" value="1"/>
</dbReference>
<evidence type="ECO:0000256" key="2">
    <source>
        <dbReference type="ARBA" id="ARBA00022490"/>
    </source>
</evidence>
<dbReference type="InterPro" id="IPR039422">
    <property type="entry name" value="MarR/SlyA-like"/>
</dbReference>
<dbReference type="InterPro" id="IPR055166">
    <property type="entry name" value="Transc_reg_Sar_Rot_HTH"/>
</dbReference>
<dbReference type="GO" id="GO:0003700">
    <property type="term" value="F:DNA-binding transcription factor activity"/>
    <property type="evidence" value="ECO:0007669"/>
    <property type="project" value="InterPro"/>
</dbReference>
<accession>A0A9D1W194</accession>
<dbReference type="PANTHER" id="PTHR33164:SF5">
    <property type="entry name" value="ORGANIC HYDROPEROXIDE RESISTANCE TRANSCRIPTIONAL REGULATOR"/>
    <property type="match status" value="1"/>
</dbReference>
<dbReference type="AlphaFoldDB" id="A0A9D1W194"/>
<dbReference type="EMBL" id="DXEW01000029">
    <property type="protein sequence ID" value="HIX50825.1"/>
    <property type="molecule type" value="Genomic_DNA"/>
</dbReference>
<evidence type="ECO:0000313" key="8">
    <source>
        <dbReference type="Proteomes" id="UP000886847"/>
    </source>
</evidence>
<name>A0A9D1W194_9FIRM</name>
<feature type="domain" description="HTH marR-type" evidence="6">
    <location>
        <begin position="9"/>
        <end position="135"/>
    </location>
</feature>
<reference evidence="7" key="2">
    <citation type="submission" date="2021-04" db="EMBL/GenBank/DDBJ databases">
        <authorList>
            <person name="Gilroy R."/>
        </authorList>
    </citation>
    <scope>NUCLEOTIDE SEQUENCE</scope>
    <source>
        <strain evidence="7">2189</strain>
    </source>
</reference>
<evidence type="ECO:0000259" key="6">
    <source>
        <dbReference type="PROSITE" id="PS50995"/>
    </source>
</evidence>
<dbReference type="Pfam" id="PF22381">
    <property type="entry name" value="Staph_reg_Sar_Rot"/>
    <property type="match status" value="1"/>
</dbReference>
<dbReference type="PRINTS" id="PR00598">
    <property type="entry name" value="HTHMARR"/>
</dbReference>
<dbReference type="InterPro" id="IPR000835">
    <property type="entry name" value="HTH_MarR-typ"/>
</dbReference>
<dbReference type="Proteomes" id="UP000886847">
    <property type="component" value="Unassembled WGS sequence"/>
</dbReference>
<evidence type="ECO:0000313" key="7">
    <source>
        <dbReference type="EMBL" id="HIX50825.1"/>
    </source>
</evidence>
<keyword evidence="5" id="KW-0804">Transcription</keyword>
<protein>
    <submittedName>
        <fullName evidence="7">MarR family transcriptional regulator</fullName>
    </submittedName>
</protein>
<dbReference type="InterPro" id="IPR036390">
    <property type="entry name" value="WH_DNA-bd_sf"/>
</dbReference>
<evidence type="ECO:0000256" key="3">
    <source>
        <dbReference type="ARBA" id="ARBA00023015"/>
    </source>
</evidence>
<dbReference type="SUPFAM" id="SSF46785">
    <property type="entry name" value="Winged helix' DNA-binding domain"/>
    <property type="match status" value="1"/>
</dbReference>
<evidence type="ECO:0000256" key="4">
    <source>
        <dbReference type="ARBA" id="ARBA00023125"/>
    </source>
</evidence>
<dbReference type="GO" id="GO:0006950">
    <property type="term" value="P:response to stress"/>
    <property type="evidence" value="ECO:0007669"/>
    <property type="project" value="TreeGrafter"/>
</dbReference>
<dbReference type="InterPro" id="IPR036388">
    <property type="entry name" value="WH-like_DNA-bd_sf"/>
</dbReference>
<dbReference type="PROSITE" id="PS50995">
    <property type="entry name" value="HTH_MARR_2"/>
    <property type="match status" value="1"/>
</dbReference>